<dbReference type="EMBL" id="JAJEPW010000004">
    <property type="protein sequence ID" value="MCC2128431.1"/>
    <property type="molecule type" value="Genomic_DNA"/>
</dbReference>
<dbReference type="PRINTS" id="PR00469">
    <property type="entry name" value="PNDRDTASEII"/>
</dbReference>
<dbReference type="PANTHER" id="PTHR42783">
    <property type="entry name" value="GLUTAMATE SYNTHASE [NADPH] SMALL CHAIN"/>
    <property type="match status" value="1"/>
</dbReference>
<dbReference type="Gene3D" id="3.50.50.60">
    <property type="entry name" value="FAD/NAD(P)-binding domain"/>
    <property type="match status" value="2"/>
</dbReference>
<proteinExistence type="predicted"/>
<dbReference type="SUPFAM" id="SSF54862">
    <property type="entry name" value="4Fe-4S ferredoxins"/>
    <property type="match status" value="1"/>
</dbReference>
<keyword evidence="1" id="KW-0479">Metal-binding</keyword>
<dbReference type="RefSeq" id="WP_302927801.1">
    <property type="nucleotide sequence ID" value="NZ_JAJEPW010000004.1"/>
</dbReference>
<dbReference type="PANTHER" id="PTHR42783:SF3">
    <property type="entry name" value="GLUTAMATE SYNTHASE [NADPH] SMALL CHAIN-RELATED"/>
    <property type="match status" value="1"/>
</dbReference>
<dbReference type="InterPro" id="IPR017900">
    <property type="entry name" value="4Fe4S_Fe_S_CS"/>
</dbReference>
<dbReference type="PROSITE" id="PS51379">
    <property type="entry name" value="4FE4S_FER_2"/>
    <property type="match status" value="1"/>
</dbReference>
<dbReference type="InterPro" id="IPR017701">
    <property type="entry name" value="Se_rdtase_YgfK"/>
</dbReference>
<evidence type="ECO:0000256" key="2">
    <source>
        <dbReference type="ARBA" id="ARBA00023004"/>
    </source>
</evidence>
<feature type="domain" description="4Fe-4S ferredoxin-type" evidence="4">
    <location>
        <begin position="888"/>
        <end position="918"/>
    </location>
</feature>
<comment type="caution">
    <text evidence="5">The sequence shown here is derived from an EMBL/GenBank/DDBJ whole genome shotgun (WGS) entry which is preliminary data.</text>
</comment>
<evidence type="ECO:0000256" key="1">
    <source>
        <dbReference type="ARBA" id="ARBA00022723"/>
    </source>
</evidence>
<evidence type="ECO:0000313" key="6">
    <source>
        <dbReference type="Proteomes" id="UP001199319"/>
    </source>
</evidence>
<dbReference type="NCBIfam" id="TIGR03315">
    <property type="entry name" value="Se_ygfK"/>
    <property type="match status" value="1"/>
</dbReference>
<name>A0AAE3A9L6_9FIRM</name>
<evidence type="ECO:0000313" key="5">
    <source>
        <dbReference type="EMBL" id="MCC2128431.1"/>
    </source>
</evidence>
<dbReference type="GO" id="GO:0051536">
    <property type="term" value="F:iron-sulfur cluster binding"/>
    <property type="evidence" value="ECO:0007669"/>
    <property type="project" value="UniProtKB-KW"/>
</dbReference>
<protein>
    <submittedName>
        <fullName evidence="5">Selenate reductase subunit YgfK</fullName>
    </submittedName>
</protein>
<dbReference type="AlphaFoldDB" id="A0AAE3A9L6"/>
<dbReference type="SUPFAM" id="SSF51395">
    <property type="entry name" value="FMN-linked oxidoreductases"/>
    <property type="match status" value="1"/>
</dbReference>
<keyword evidence="3" id="KW-0411">Iron-sulfur</keyword>
<keyword evidence="2" id="KW-0408">Iron</keyword>
<dbReference type="InterPro" id="IPR017896">
    <property type="entry name" value="4Fe4S_Fe-S-bd"/>
</dbReference>
<dbReference type="InterPro" id="IPR028261">
    <property type="entry name" value="DPD_II"/>
</dbReference>
<accession>A0AAE3A9L6</accession>
<dbReference type="Pfam" id="PF14691">
    <property type="entry name" value="Fer4_20"/>
    <property type="match status" value="1"/>
</dbReference>
<evidence type="ECO:0000259" key="4">
    <source>
        <dbReference type="PROSITE" id="PS51379"/>
    </source>
</evidence>
<dbReference type="SUPFAM" id="SSF51971">
    <property type="entry name" value="Nucleotide-binding domain"/>
    <property type="match status" value="2"/>
</dbReference>
<dbReference type="Gene3D" id="1.10.1060.10">
    <property type="entry name" value="Alpha-helical ferredoxin"/>
    <property type="match status" value="1"/>
</dbReference>
<dbReference type="SUPFAM" id="SSF46548">
    <property type="entry name" value="alpha-helical ferredoxin"/>
    <property type="match status" value="1"/>
</dbReference>
<dbReference type="Proteomes" id="UP001199319">
    <property type="component" value="Unassembled WGS sequence"/>
</dbReference>
<dbReference type="InterPro" id="IPR036188">
    <property type="entry name" value="FAD/NAD-bd_sf"/>
</dbReference>
<dbReference type="InterPro" id="IPR009051">
    <property type="entry name" value="Helical_ferredxn"/>
</dbReference>
<reference evidence="5" key="1">
    <citation type="submission" date="2021-10" db="EMBL/GenBank/DDBJ databases">
        <title>Anaerobic single-cell dispensing facilitates the cultivation of human gut bacteria.</title>
        <authorList>
            <person name="Afrizal A."/>
        </authorList>
    </citation>
    <scope>NUCLEOTIDE SEQUENCE</scope>
    <source>
        <strain evidence="5">CLA-AA-H272</strain>
    </source>
</reference>
<organism evidence="5 6">
    <name type="scientific">Brotocaccenecus cirricatena</name>
    <dbReference type="NCBI Taxonomy" id="3064195"/>
    <lineage>
        <taxon>Bacteria</taxon>
        <taxon>Bacillati</taxon>
        <taxon>Bacillota</taxon>
        <taxon>Clostridia</taxon>
        <taxon>Eubacteriales</taxon>
        <taxon>Oscillospiraceae</taxon>
        <taxon>Brotocaccenecus</taxon>
    </lineage>
</organism>
<keyword evidence="6" id="KW-1185">Reference proteome</keyword>
<dbReference type="InterPro" id="IPR023753">
    <property type="entry name" value="FAD/NAD-binding_dom"/>
</dbReference>
<dbReference type="PRINTS" id="PR00368">
    <property type="entry name" value="FADPNR"/>
</dbReference>
<evidence type="ECO:0000256" key="3">
    <source>
        <dbReference type="ARBA" id="ARBA00023014"/>
    </source>
</evidence>
<gene>
    <name evidence="5" type="primary">ygfK</name>
    <name evidence="5" type="ORF">LKD37_02665</name>
</gene>
<dbReference type="GO" id="GO:0046872">
    <property type="term" value="F:metal ion binding"/>
    <property type="evidence" value="ECO:0007669"/>
    <property type="project" value="UniProtKB-KW"/>
</dbReference>
<dbReference type="PROSITE" id="PS00198">
    <property type="entry name" value="4FE4S_FER_1"/>
    <property type="match status" value="1"/>
</dbReference>
<dbReference type="GO" id="GO:0016491">
    <property type="term" value="F:oxidoreductase activity"/>
    <property type="evidence" value="ECO:0007669"/>
    <property type="project" value="InterPro"/>
</dbReference>
<dbReference type="Pfam" id="PF07992">
    <property type="entry name" value="Pyr_redox_2"/>
    <property type="match status" value="1"/>
</dbReference>
<sequence length="983" mass="107266">MSEKMYPIPFKSLMNWVITEYAGCGDVFGVHKQYHATGKSLPIFGERIETPFGPAAGPNSQLAQNIIAAYAAGARFFEVKTVQKMDGADLAACVPRPCILANDEGYNQEWSTELTVPQAMDEYIKAWCALKVLSKVYGFGDPDGFVFNMSVGYDLEGIKGEKVNTYIDGMMDAGRTAVFGECKEVLKELFPQETAFIDAISPRVSRSVTVSTLHGCPPDEIERIASYLISEKHLHTFVKCNPTILGYQTARRTLDSMGYDYIVFDEHHFNEDLQWADAVPMFERLQALADSCGLEFGLKLSNTFPVDTTRGELPNNEMYMSGRSLFPLTIEMCHRISRQFKGKMRISFAGGAEYFNCDKLFAAGIWPITVATTILKPGGYNRLHQMVEKVEPMAYRPFSGTDTQAICQLSAASHTDVHHVKPIKPLPSRKSDKQVPWMDCFTAPCQGGCPIHQDIPEYMELCRKGLYAPALKLITEKNPLPFLTGTICAHRCQTKCSRNFYDESVRIRDTKLLAAEKGYNALMASIRPTEKVSGKKAAIIGGGPTGIAAAYFLARAGIETTIFERESCLGGVPRHVIPSFRIANETIEKDIALMEKYGVDVRCGAPAPSVTELKAMGYTHILFAVGAWKPGKLEIAGDVAGAIQWMKGVKAGNIAVGGSIAVVGGGNTAMDAARLAKRSGAKQVTLVYRRTRKYMPADEHELALALQDGVTFAELAAPVKQADGVLTCEKMVLGEADASGRRSPVGSGEFFDIPCDLVISAVGEQVDSALMAANGIEVDKKGRPAFQTNLPGVYAAGDATRGPATVVEGIADAARFAQEVIGQAYTYDIPQQAYITKTDAQAKKGILNMSGCVCQEGSRCLQCSTVCENCVDSCPNRANVAIAMADGSHQILHVDKMCNECGNCTQFCPYASEPCHDKFTLFQTAEDMEDSHNAGVLFLEGGKVRVRLAGAPQEYNLDEANDLPRELETFILTIRDQYGYLFA</sequence>